<feature type="compositionally biased region" description="Polar residues" evidence="1">
    <location>
        <begin position="398"/>
        <end position="407"/>
    </location>
</feature>
<reference evidence="2" key="2">
    <citation type="journal article" date="2021" name="PeerJ">
        <title>Extensive microbial diversity within the chicken gut microbiome revealed by metagenomics and culture.</title>
        <authorList>
            <person name="Gilroy R."/>
            <person name="Ravi A."/>
            <person name="Getino M."/>
            <person name="Pursley I."/>
            <person name="Horton D.L."/>
            <person name="Alikhan N.F."/>
            <person name="Baker D."/>
            <person name="Gharbi K."/>
            <person name="Hall N."/>
            <person name="Watson M."/>
            <person name="Adriaenssens E.M."/>
            <person name="Foster-Nyarko E."/>
            <person name="Jarju S."/>
            <person name="Secka A."/>
            <person name="Antonio M."/>
            <person name="Oren A."/>
            <person name="Chaudhuri R.R."/>
            <person name="La Ragione R."/>
            <person name="Hildebrand F."/>
            <person name="Pallen M.J."/>
        </authorList>
    </citation>
    <scope>NUCLEOTIDE SEQUENCE</scope>
    <source>
        <strain evidence="2">18911</strain>
    </source>
</reference>
<dbReference type="EMBL" id="DVNF01000083">
    <property type="protein sequence ID" value="HIU60308.1"/>
    <property type="molecule type" value="Genomic_DNA"/>
</dbReference>
<dbReference type="Gene3D" id="3.30.420.10">
    <property type="entry name" value="Ribonuclease H-like superfamily/Ribonuclease H"/>
    <property type="match status" value="1"/>
</dbReference>
<sequence length="407" mass="46999">MKYIYYDIECSDGFHMCSFGYVVADENFNVLEKEDILMNPEAIFHTGAWGKNREKDPGIELGYPKEVFRKSPKFPKHYQKIRALLTDENAKIIGFSHNNDALFLTKACKRYSLPTISYRFFDVQDMYGELFDKKNQVALNTIAEDLNVDLTGFVMHRSDEDSLITMLVAKALAEKEGVGIEELIRKCPLSHGEVTPQGRCVYYVREQRRREKWKNAHRRSEHMNDTNLKEFRRYLSSLSPDPELKQLFLNRNVTLDSGYEYANYRGTCLIAAEIIRRGGRYVRMGSEADTYIKASEKKCYRLPYIKRSEEHGKQVDFLTLQDFMRMTGITEEDLENAPFPIFEGAVKIAKIPQVEGADEAAQPDKSDGKLVTKKNANRRRRSRRRRPRTDTTADKTVENSASASAED</sequence>
<proteinExistence type="predicted"/>
<gene>
    <name evidence="2" type="ORF">IAB05_02825</name>
</gene>
<accession>A0A9D1SHY1</accession>
<reference evidence="2" key="1">
    <citation type="submission" date="2020-10" db="EMBL/GenBank/DDBJ databases">
        <authorList>
            <person name="Gilroy R."/>
        </authorList>
    </citation>
    <scope>NUCLEOTIDE SEQUENCE</scope>
    <source>
        <strain evidence="2">18911</strain>
    </source>
</reference>
<organism evidence="2 3">
    <name type="scientific">Candidatus Stercoripulliclostridium merdigallinarum</name>
    <dbReference type="NCBI Taxonomy" id="2840951"/>
    <lineage>
        <taxon>Bacteria</taxon>
        <taxon>Bacillati</taxon>
        <taxon>Bacillota</taxon>
        <taxon>Clostridia</taxon>
        <taxon>Eubacteriales</taxon>
        <taxon>Candidatus Stercoripulliclostridium</taxon>
    </lineage>
</organism>
<dbReference type="InterPro" id="IPR036397">
    <property type="entry name" value="RNaseH_sf"/>
</dbReference>
<feature type="region of interest" description="Disordered" evidence="1">
    <location>
        <begin position="356"/>
        <end position="407"/>
    </location>
</feature>
<comment type="caution">
    <text evidence="2">The sequence shown here is derived from an EMBL/GenBank/DDBJ whole genome shotgun (WGS) entry which is preliminary data.</text>
</comment>
<evidence type="ECO:0008006" key="4">
    <source>
        <dbReference type="Google" id="ProtNLM"/>
    </source>
</evidence>
<dbReference type="SUPFAM" id="SSF53098">
    <property type="entry name" value="Ribonuclease H-like"/>
    <property type="match status" value="1"/>
</dbReference>
<evidence type="ECO:0000313" key="2">
    <source>
        <dbReference type="EMBL" id="HIU60308.1"/>
    </source>
</evidence>
<dbReference type="AlphaFoldDB" id="A0A9D1SHY1"/>
<feature type="compositionally biased region" description="Basic and acidic residues" evidence="1">
    <location>
        <begin position="388"/>
        <end position="397"/>
    </location>
</feature>
<dbReference type="GO" id="GO:0003676">
    <property type="term" value="F:nucleic acid binding"/>
    <property type="evidence" value="ECO:0007669"/>
    <property type="project" value="InterPro"/>
</dbReference>
<dbReference type="Proteomes" id="UP000824094">
    <property type="component" value="Unassembled WGS sequence"/>
</dbReference>
<protein>
    <recommendedName>
        <fullName evidence="4">Exonuclease domain-containing protein</fullName>
    </recommendedName>
</protein>
<name>A0A9D1SHY1_9FIRM</name>
<evidence type="ECO:0000313" key="3">
    <source>
        <dbReference type="Proteomes" id="UP000824094"/>
    </source>
</evidence>
<evidence type="ECO:0000256" key="1">
    <source>
        <dbReference type="SAM" id="MobiDB-lite"/>
    </source>
</evidence>
<feature type="compositionally biased region" description="Basic residues" evidence="1">
    <location>
        <begin position="371"/>
        <end position="387"/>
    </location>
</feature>
<dbReference type="InterPro" id="IPR012337">
    <property type="entry name" value="RNaseH-like_sf"/>
</dbReference>